<keyword evidence="3" id="KW-0326">Glycosidase</keyword>
<evidence type="ECO:0000313" key="9">
    <source>
        <dbReference type="Proteomes" id="UP001295423"/>
    </source>
</evidence>
<feature type="transmembrane region" description="Helical" evidence="7">
    <location>
        <begin position="534"/>
        <end position="551"/>
    </location>
</feature>
<dbReference type="PANTHER" id="PTHR31297">
    <property type="entry name" value="GLUCAN ENDO-1,6-BETA-GLUCOSIDASE B"/>
    <property type="match status" value="1"/>
</dbReference>
<comment type="caution">
    <text evidence="8">The sequence shown here is derived from an EMBL/GenBank/DDBJ whole genome shotgun (WGS) entry which is preliminary data.</text>
</comment>
<evidence type="ECO:0000256" key="6">
    <source>
        <dbReference type="ARBA" id="ARBA00038929"/>
    </source>
</evidence>
<dbReference type="EC" id="3.2.1.58" evidence="6"/>
<dbReference type="GO" id="GO:0005576">
    <property type="term" value="C:extracellular region"/>
    <property type="evidence" value="ECO:0007669"/>
    <property type="project" value="TreeGrafter"/>
</dbReference>
<keyword evidence="4" id="KW-0961">Cell wall biogenesis/degradation</keyword>
<dbReference type="GO" id="GO:0009986">
    <property type="term" value="C:cell surface"/>
    <property type="evidence" value="ECO:0007669"/>
    <property type="project" value="TreeGrafter"/>
</dbReference>
<keyword evidence="2" id="KW-0325">Glycoprotein</keyword>
<dbReference type="SUPFAM" id="SSF51445">
    <property type="entry name" value="(Trans)glycosidases"/>
    <property type="match status" value="1"/>
</dbReference>
<accession>A0AAD2FHM5</accession>
<dbReference type="EMBL" id="CAKOGP040000224">
    <property type="protein sequence ID" value="CAJ1932511.1"/>
    <property type="molecule type" value="Genomic_DNA"/>
</dbReference>
<evidence type="ECO:0000256" key="2">
    <source>
        <dbReference type="ARBA" id="ARBA00023180"/>
    </source>
</evidence>
<name>A0AAD2FHM5_9STRA</name>
<sequence>MNSQNQRRIKVEDEEALPPKKWIRGVNLGGWLLAEQFITPYLFAVNSCHVQGDFCWYPGQIGAPKDNDNWCHPEKCRAVQKFVQEDGNADYHPKSATPYLGYPMDEMSLGQTFDRKDIARKYMERHWDTFLTKQNLIDLQEAGITHLRVPMGFWIRDNIQDGEPWIGGGWPYFVRMVKWCREIGGLEVWADLHGAPGSQNGFDNSGYLLEPHTCKGWSDRPENVARTVEVLADIVHAIVDEDMGDIVTGVGLLNEPMLDCDQDVLRQYYNEGLEIVRNLMGKDTSVFVGDLFQSWRFNDGFWEDEPNTFLDTHQYHVFFEMGRAFTPRQHIAYLCRHNSQEVTACCYGDAPNNTIPNVNGMQKIVGEWTGAYDQLPTAVAPYIMEVIGETGVAPQLNRTLSRARMHFLETFVKAQMVVYEAKHDVVSHGWFFWNFHMEGGAYAEWDFLRGVKEGWMPKLPPPTVASEDLFGTCLDIYNQTNNDYSAIIDEYPDPSELDWTKNQGWEATDDFVLSDPSAPERLYGPVKPRHRHPLPWLFIMVVIATGLWFSYRRQRAMRRQDYETLK</sequence>
<protein>
    <recommendedName>
        <fullName evidence="6">glucan 1,3-beta-glucosidase</fullName>
        <ecNumber evidence="6">3.2.1.58</ecNumber>
    </recommendedName>
</protein>
<evidence type="ECO:0000256" key="3">
    <source>
        <dbReference type="ARBA" id="ARBA00023295"/>
    </source>
</evidence>
<keyword evidence="1" id="KW-0378">Hydrolase</keyword>
<dbReference type="GO" id="GO:0071555">
    <property type="term" value="P:cell wall organization"/>
    <property type="evidence" value="ECO:0007669"/>
    <property type="project" value="UniProtKB-KW"/>
</dbReference>
<dbReference type="PANTHER" id="PTHR31297:SF34">
    <property type="entry name" value="GLUCAN 1,3-BETA-GLUCOSIDASE 2"/>
    <property type="match status" value="1"/>
</dbReference>
<dbReference type="GO" id="GO:0009251">
    <property type="term" value="P:glucan catabolic process"/>
    <property type="evidence" value="ECO:0007669"/>
    <property type="project" value="TreeGrafter"/>
</dbReference>
<dbReference type="InterPro" id="IPR017853">
    <property type="entry name" value="GH"/>
</dbReference>
<dbReference type="Gene3D" id="3.20.20.80">
    <property type="entry name" value="Glycosidases"/>
    <property type="match status" value="1"/>
</dbReference>
<keyword evidence="7" id="KW-0472">Membrane</keyword>
<evidence type="ECO:0000256" key="1">
    <source>
        <dbReference type="ARBA" id="ARBA00022801"/>
    </source>
</evidence>
<dbReference type="AlphaFoldDB" id="A0AAD2FHM5"/>
<evidence type="ECO:0000256" key="7">
    <source>
        <dbReference type="SAM" id="Phobius"/>
    </source>
</evidence>
<dbReference type="Proteomes" id="UP001295423">
    <property type="component" value="Unassembled WGS sequence"/>
</dbReference>
<keyword evidence="7" id="KW-0812">Transmembrane</keyword>
<gene>
    <name evidence="8" type="ORF">CYCCA115_LOCUS2873</name>
</gene>
<keyword evidence="7" id="KW-1133">Transmembrane helix</keyword>
<reference evidence="8" key="1">
    <citation type="submission" date="2023-08" db="EMBL/GenBank/DDBJ databases">
        <authorList>
            <person name="Audoor S."/>
            <person name="Bilcke G."/>
        </authorList>
    </citation>
    <scope>NUCLEOTIDE SEQUENCE</scope>
</reference>
<evidence type="ECO:0000256" key="4">
    <source>
        <dbReference type="ARBA" id="ARBA00023316"/>
    </source>
</evidence>
<proteinExistence type="predicted"/>
<keyword evidence="9" id="KW-1185">Reference proteome</keyword>
<dbReference type="InterPro" id="IPR050386">
    <property type="entry name" value="Glycosyl_hydrolase_5"/>
</dbReference>
<comment type="catalytic activity">
    <reaction evidence="5">
        <text>Successive hydrolysis of beta-D-glucose units from the non-reducing ends of (1-&gt;3)-beta-D-glucans, releasing alpha-glucose.</text>
        <dbReference type="EC" id="3.2.1.58"/>
    </reaction>
</comment>
<organism evidence="8 9">
    <name type="scientific">Cylindrotheca closterium</name>
    <dbReference type="NCBI Taxonomy" id="2856"/>
    <lineage>
        <taxon>Eukaryota</taxon>
        <taxon>Sar</taxon>
        <taxon>Stramenopiles</taxon>
        <taxon>Ochrophyta</taxon>
        <taxon>Bacillariophyta</taxon>
        <taxon>Bacillariophyceae</taxon>
        <taxon>Bacillariophycidae</taxon>
        <taxon>Bacillariales</taxon>
        <taxon>Bacillariaceae</taxon>
        <taxon>Cylindrotheca</taxon>
    </lineage>
</organism>
<evidence type="ECO:0000256" key="5">
    <source>
        <dbReference type="ARBA" id="ARBA00036824"/>
    </source>
</evidence>
<dbReference type="GO" id="GO:0004338">
    <property type="term" value="F:glucan exo-1,3-beta-glucosidase activity"/>
    <property type="evidence" value="ECO:0007669"/>
    <property type="project" value="UniProtKB-EC"/>
</dbReference>
<evidence type="ECO:0000313" key="8">
    <source>
        <dbReference type="EMBL" id="CAJ1932511.1"/>
    </source>
</evidence>